<dbReference type="InterPro" id="IPR050597">
    <property type="entry name" value="Cytochrome_c_Oxidase_Subunit"/>
</dbReference>
<evidence type="ECO:0000256" key="5">
    <source>
        <dbReference type="ARBA" id="ARBA00023004"/>
    </source>
</evidence>
<dbReference type="PROSITE" id="PS51007">
    <property type="entry name" value="CYTC"/>
    <property type="match status" value="1"/>
</dbReference>
<accession>A0A151CIL0</accession>
<keyword evidence="9" id="KW-1185">Reference proteome</keyword>
<evidence type="ECO:0000256" key="6">
    <source>
        <dbReference type="PROSITE-ProRule" id="PRU00433"/>
    </source>
</evidence>
<dbReference type="GO" id="GO:0020037">
    <property type="term" value="F:heme binding"/>
    <property type="evidence" value="ECO:0007669"/>
    <property type="project" value="InterPro"/>
</dbReference>
<dbReference type="AlphaFoldDB" id="A0A151CIL0"/>
<dbReference type="RefSeq" id="WP_067328093.1">
    <property type="nucleotide sequence ID" value="NZ_LNKT01000001.1"/>
</dbReference>
<sequence>MKKILLIITSLITIHANEAMETVYLKNGCHGCHGLYGEGIGASPRLQGQKEDVLLRRLKDLQKGKTRTAFGNVMVSFAKSLSDDEVVKMAKYLSTLKRVEGKEVYELEYYDNTGDGSS</sequence>
<dbReference type="PANTHER" id="PTHR33751">
    <property type="entry name" value="CBB3-TYPE CYTOCHROME C OXIDASE SUBUNIT FIXP"/>
    <property type="match status" value="1"/>
</dbReference>
<keyword evidence="5 6" id="KW-0408">Iron</keyword>
<dbReference type="GO" id="GO:0046872">
    <property type="term" value="F:metal ion binding"/>
    <property type="evidence" value="ECO:0007669"/>
    <property type="project" value="UniProtKB-KW"/>
</dbReference>
<dbReference type="InterPro" id="IPR036909">
    <property type="entry name" value="Cyt_c-like_dom_sf"/>
</dbReference>
<keyword evidence="1" id="KW-0813">Transport</keyword>
<evidence type="ECO:0000256" key="4">
    <source>
        <dbReference type="ARBA" id="ARBA00022982"/>
    </source>
</evidence>
<dbReference type="Gene3D" id="1.10.760.10">
    <property type="entry name" value="Cytochrome c-like domain"/>
    <property type="match status" value="1"/>
</dbReference>
<keyword evidence="3 6" id="KW-0479">Metal-binding</keyword>
<evidence type="ECO:0000313" key="9">
    <source>
        <dbReference type="Proteomes" id="UP000075359"/>
    </source>
</evidence>
<keyword evidence="2 6" id="KW-0349">Heme</keyword>
<gene>
    <name evidence="8" type="ORF">AS592_09395</name>
</gene>
<dbReference type="OrthoDB" id="5373024at2"/>
<reference evidence="8 9" key="1">
    <citation type="submission" date="2015-11" db="EMBL/GenBank/DDBJ databases">
        <title>Draft genome of Sulfurovum riftiae 1812E, a member of the Epsilonproteobacteria isolated from the tube of the deep-sea hydrothermal vent tubewom Riftia pachyptila.</title>
        <authorList>
            <person name="Vetriani C."/>
            <person name="Giovannelli D."/>
        </authorList>
    </citation>
    <scope>NUCLEOTIDE SEQUENCE [LARGE SCALE GENOMIC DNA]</scope>
    <source>
        <strain evidence="8 9">1812E</strain>
    </source>
</reference>
<dbReference type="STRING" id="1630136.AS592_09395"/>
<keyword evidence="4" id="KW-0249">Electron transport</keyword>
<evidence type="ECO:0000256" key="3">
    <source>
        <dbReference type="ARBA" id="ARBA00022723"/>
    </source>
</evidence>
<name>A0A151CIL0_9BACT</name>
<dbReference type="Pfam" id="PF00034">
    <property type="entry name" value="Cytochrom_C"/>
    <property type="match status" value="1"/>
</dbReference>
<organism evidence="8 9">
    <name type="scientific">Sulfurovum riftiae</name>
    <dbReference type="NCBI Taxonomy" id="1630136"/>
    <lineage>
        <taxon>Bacteria</taxon>
        <taxon>Pseudomonadati</taxon>
        <taxon>Campylobacterota</taxon>
        <taxon>Epsilonproteobacteria</taxon>
        <taxon>Campylobacterales</taxon>
        <taxon>Sulfurovaceae</taxon>
        <taxon>Sulfurovum</taxon>
    </lineage>
</organism>
<dbReference type="SUPFAM" id="SSF46626">
    <property type="entry name" value="Cytochrome c"/>
    <property type="match status" value="1"/>
</dbReference>
<proteinExistence type="predicted"/>
<dbReference type="InterPro" id="IPR009056">
    <property type="entry name" value="Cyt_c-like_dom"/>
</dbReference>
<dbReference type="EMBL" id="LNKT01000001">
    <property type="protein sequence ID" value="KYJ87329.1"/>
    <property type="molecule type" value="Genomic_DNA"/>
</dbReference>
<evidence type="ECO:0000256" key="2">
    <source>
        <dbReference type="ARBA" id="ARBA00022617"/>
    </source>
</evidence>
<comment type="caution">
    <text evidence="8">The sequence shown here is derived from an EMBL/GenBank/DDBJ whole genome shotgun (WGS) entry which is preliminary data.</text>
</comment>
<dbReference type="GO" id="GO:0009055">
    <property type="term" value="F:electron transfer activity"/>
    <property type="evidence" value="ECO:0007669"/>
    <property type="project" value="InterPro"/>
</dbReference>
<dbReference type="Proteomes" id="UP000075359">
    <property type="component" value="Unassembled WGS sequence"/>
</dbReference>
<evidence type="ECO:0000256" key="1">
    <source>
        <dbReference type="ARBA" id="ARBA00022448"/>
    </source>
</evidence>
<evidence type="ECO:0000313" key="8">
    <source>
        <dbReference type="EMBL" id="KYJ87329.1"/>
    </source>
</evidence>
<evidence type="ECO:0000259" key="7">
    <source>
        <dbReference type="PROSITE" id="PS51007"/>
    </source>
</evidence>
<dbReference type="PANTHER" id="PTHR33751:SF9">
    <property type="entry name" value="CYTOCHROME C4"/>
    <property type="match status" value="1"/>
</dbReference>
<feature type="domain" description="Cytochrome c" evidence="7">
    <location>
        <begin position="15"/>
        <end position="97"/>
    </location>
</feature>
<protein>
    <submittedName>
        <fullName evidence="8">Cytochrome C</fullName>
    </submittedName>
</protein>